<keyword evidence="12" id="KW-1185">Reference proteome</keyword>
<reference evidence="11 12" key="1">
    <citation type="submission" date="2016-04" db="EMBL/GenBank/DDBJ databases">
        <title>Genome sequence of Methanobrevibacter filiformis DSM 11501.</title>
        <authorList>
            <person name="Poehlein A."/>
            <person name="Seedorf H."/>
            <person name="Daniel R."/>
        </authorList>
    </citation>
    <scope>NUCLEOTIDE SEQUENCE [LARGE SCALE GENOMIC DNA]</scope>
    <source>
        <strain evidence="11 12">DSM 11501</strain>
    </source>
</reference>
<comment type="subcellular location">
    <subcellularLocation>
        <location evidence="1">Cell membrane</location>
        <topology evidence="1">Multi-pass membrane protein</topology>
    </subcellularLocation>
</comment>
<keyword evidence="5 10" id="KW-0812">Transmembrane</keyword>
<name>A0A162FEZ9_9EURY</name>
<dbReference type="STRING" id="55758.MBFIL_12350"/>
<evidence type="ECO:0000313" key="12">
    <source>
        <dbReference type="Proteomes" id="UP000077066"/>
    </source>
</evidence>
<evidence type="ECO:0000256" key="10">
    <source>
        <dbReference type="SAM" id="Phobius"/>
    </source>
</evidence>
<feature type="transmembrane region" description="Helical" evidence="10">
    <location>
        <begin position="403"/>
        <end position="422"/>
    </location>
</feature>
<dbReference type="CDD" id="cd13147">
    <property type="entry name" value="MATE_MJ0709_like"/>
    <property type="match status" value="1"/>
</dbReference>
<evidence type="ECO:0000256" key="1">
    <source>
        <dbReference type="ARBA" id="ARBA00004651"/>
    </source>
</evidence>
<keyword evidence="7" id="KW-0406">Ion transport</keyword>
<dbReference type="NCBIfam" id="TIGR00797">
    <property type="entry name" value="matE"/>
    <property type="match status" value="1"/>
</dbReference>
<feature type="transmembrane region" description="Helical" evidence="10">
    <location>
        <begin position="53"/>
        <end position="78"/>
    </location>
</feature>
<proteinExistence type="predicted"/>
<keyword evidence="3" id="KW-0050">Antiport</keyword>
<dbReference type="Proteomes" id="UP000077066">
    <property type="component" value="Unassembled WGS sequence"/>
</dbReference>
<sequence>MAADNKNGEDRVELMKKDPKKALRNFAWPMMLTMIIFIGNSLVNIIWVSGIGISAVAAVGFVAPLYTIIVGMGQGLGAGTISLIARSIGEENKKKVDNVALHSLLITLIASIIISSLFLFFLKDILLLIGAGTVLKLSMDYGSIIFLGALPLLLSVTISNLLRAEGDMKRATYAMISISLLNMILDPIFIYALNMGVTGAALSTVLASFISLIVMVYWILMKQDSYISFKLKNFHFSMDIIKDTLNVALPTSLEEFMMSLSAVGTNAILAMVAGSSAVAVYTIGWQVITLGVIPAVSIESATLAISGVAIGAKNYINLEMISNYGIKLGVVLGAVLTVIIFIFAPNIAQLFAYSTSNGLIASQIEYFIRILSPFFIVLPFGIISTAIFQGAGKGVTSLILNSTRDILLTLTFSYILGVLLGFGEIGVYWGILTGVTLGSIINYIYYRIFLRNLKNSDNKETKTKNLLN</sequence>
<evidence type="ECO:0000256" key="8">
    <source>
        <dbReference type="ARBA" id="ARBA00023136"/>
    </source>
</evidence>
<dbReference type="AlphaFoldDB" id="A0A162FEZ9"/>
<dbReference type="PATRIC" id="fig|55758.3.peg.1414"/>
<keyword evidence="2" id="KW-0813">Transport</keyword>
<comment type="caution">
    <text evidence="11">The sequence shown here is derived from an EMBL/GenBank/DDBJ whole genome shotgun (WGS) entry which is preliminary data.</text>
</comment>
<feature type="transmembrane region" description="Helical" evidence="10">
    <location>
        <begin position="260"/>
        <end position="281"/>
    </location>
</feature>
<dbReference type="PANTHER" id="PTHR43298:SF2">
    <property type="entry name" value="FMN_FAD EXPORTER YEEO-RELATED"/>
    <property type="match status" value="1"/>
</dbReference>
<organism evidence="11 12">
    <name type="scientific">Methanobrevibacter filiformis</name>
    <dbReference type="NCBI Taxonomy" id="55758"/>
    <lineage>
        <taxon>Archaea</taxon>
        <taxon>Methanobacteriati</taxon>
        <taxon>Methanobacteriota</taxon>
        <taxon>Methanomada group</taxon>
        <taxon>Methanobacteria</taxon>
        <taxon>Methanobacteriales</taxon>
        <taxon>Methanobacteriaceae</taxon>
        <taxon>Methanobrevibacter</taxon>
    </lineage>
</organism>
<dbReference type="GO" id="GO:0006811">
    <property type="term" value="P:monoatomic ion transport"/>
    <property type="evidence" value="ECO:0007669"/>
    <property type="project" value="UniProtKB-KW"/>
</dbReference>
<accession>A0A162FEZ9</accession>
<dbReference type="InterPro" id="IPR048279">
    <property type="entry name" value="MdtK-like"/>
</dbReference>
<dbReference type="GO" id="GO:0015297">
    <property type="term" value="F:antiporter activity"/>
    <property type="evidence" value="ECO:0007669"/>
    <property type="project" value="UniProtKB-KW"/>
</dbReference>
<evidence type="ECO:0000256" key="6">
    <source>
        <dbReference type="ARBA" id="ARBA00022989"/>
    </source>
</evidence>
<dbReference type="EMBL" id="LWMT01000235">
    <property type="protein sequence ID" value="KZX12105.1"/>
    <property type="molecule type" value="Genomic_DNA"/>
</dbReference>
<evidence type="ECO:0000256" key="2">
    <source>
        <dbReference type="ARBA" id="ARBA00022448"/>
    </source>
</evidence>
<feature type="transmembrane region" description="Helical" evidence="10">
    <location>
        <begin position="141"/>
        <end position="162"/>
    </location>
</feature>
<feature type="transmembrane region" description="Helical" evidence="10">
    <location>
        <begin position="287"/>
        <end position="312"/>
    </location>
</feature>
<feature type="transmembrane region" description="Helical" evidence="10">
    <location>
        <begin position="199"/>
        <end position="220"/>
    </location>
</feature>
<keyword evidence="8 10" id="KW-0472">Membrane</keyword>
<dbReference type="RefSeq" id="WP_066972739.1">
    <property type="nucleotide sequence ID" value="NZ_LWMT01000235.1"/>
</dbReference>
<dbReference type="PANTHER" id="PTHR43298">
    <property type="entry name" value="MULTIDRUG RESISTANCE PROTEIN NORM-RELATED"/>
    <property type="match status" value="1"/>
</dbReference>
<feature type="transmembrane region" description="Helical" evidence="10">
    <location>
        <begin position="324"/>
        <end position="347"/>
    </location>
</feature>
<feature type="transmembrane region" description="Helical" evidence="10">
    <location>
        <begin position="428"/>
        <end position="446"/>
    </location>
</feature>
<dbReference type="OrthoDB" id="214119at2157"/>
<keyword evidence="6 10" id="KW-1133">Transmembrane helix</keyword>
<dbReference type="GO" id="GO:0005886">
    <property type="term" value="C:plasma membrane"/>
    <property type="evidence" value="ECO:0007669"/>
    <property type="project" value="UniProtKB-SubCell"/>
</dbReference>
<evidence type="ECO:0000256" key="7">
    <source>
        <dbReference type="ARBA" id="ARBA00023065"/>
    </source>
</evidence>
<evidence type="ECO:0000256" key="9">
    <source>
        <dbReference type="ARBA" id="ARBA00031636"/>
    </source>
</evidence>
<evidence type="ECO:0000313" key="11">
    <source>
        <dbReference type="EMBL" id="KZX12105.1"/>
    </source>
</evidence>
<feature type="transmembrane region" description="Helical" evidence="10">
    <location>
        <begin position="367"/>
        <end position="391"/>
    </location>
</feature>
<dbReference type="GO" id="GO:0042910">
    <property type="term" value="F:xenobiotic transmembrane transporter activity"/>
    <property type="evidence" value="ECO:0007669"/>
    <property type="project" value="InterPro"/>
</dbReference>
<evidence type="ECO:0000256" key="4">
    <source>
        <dbReference type="ARBA" id="ARBA00022475"/>
    </source>
</evidence>
<feature type="transmembrane region" description="Helical" evidence="10">
    <location>
        <begin position="174"/>
        <end position="193"/>
    </location>
</feature>
<keyword evidence="4" id="KW-1003">Cell membrane</keyword>
<dbReference type="Pfam" id="PF01554">
    <property type="entry name" value="MatE"/>
    <property type="match status" value="2"/>
</dbReference>
<protein>
    <recommendedName>
        <fullName evidence="9">Multidrug-efflux transporter</fullName>
    </recommendedName>
</protein>
<gene>
    <name evidence="11" type="primary">mepA_3</name>
    <name evidence="11" type="ORF">MBFIL_12350</name>
</gene>
<dbReference type="PIRSF" id="PIRSF006603">
    <property type="entry name" value="DinF"/>
    <property type="match status" value="1"/>
</dbReference>
<feature type="transmembrane region" description="Helical" evidence="10">
    <location>
        <begin position="26"/>
        <end position="47"/>
    </location>
</feature>
<feature type="transmembrane region" description="Helical" evidence="10">
    <location>
        <begin position="99"/>
        <end position="121"/>
    </location>
</feature>
<evidence type="ECO:0000256" key="3">
    <source>
        <dbReference type="ARBA" id="ARBA00022449"/>
    </source>
</evidence>
<evidence type="ECO:0000256" key="5">
    <source>
        <dbReference type="ARBA" id="ARBA00022692"/>
    </source>
</evidence>
<dbReference type="InterPro" id="IPR002528">
    <property type="entry name" value="MATE_fam"/>
</dbReference>
<dbReference type="InterPro" id="IPR050222">
    <property type="entry name" value="MATE_MdtK"/>
</dbReference>